<evidence type="ECO:0000313" key="1">
    <source>
        <dbReference type="EMBL" id="GFD20611.1"/>
    </source>
</evidence>
<reference evidence="1" key="1">
    <citation type="journal article" date="2019" name="Sci. Rep.">
        <title>Draft genome of Tanacetum cinerariifolium, the natural source of mosquito coil.</title>
        <authorList>
            <person name="Yamashiro T."/>
            <person name="Shiraishi A."/>
            <person name="Satake H."/>
            <person name="Nakayama K."/>
        </authorList>
    </citation>
    <scope>NUCLEOTIDE SEQUENCE</scope>
</reference>
<name>A0A699UFT6_TANCI</name>
<evidence type="ECO:0008006" key="2">
    <source>
        <dbReference type="Google" id="ProtNLM"/>
    </source>
</evidence>
<comment type="caution">
    <text evidence="1">The sequence shown here is derived from an EMBL/GenBank/DDBJ whole genome shotgun (WGS) entry which is preliminary data.</text>
</comment>
<dbReference type="EMBL" id="BKCJ011323463">
    <property type="protein sequence ID" value="GFD20611.1"/>
    <property type="molecule type" value="Genomic_DNA"/>
</dbReference>
<proteinExistence type="predicted"/>
<protein>
    <recommendedName>
        <fullName evidence="2">Integrase, catalytic region, zinc finger, CCHC-type, peptidase aspartic, catalytic</fullName>
    </recommendedName>
</protein>
<sequence length="167" mass="19055">MRNIKMTISRMQLNSKFMNNMLPEWGRFLTVVKLNRGLKDSNYDQLYAYLKQHEAYANENKMLLDLFTQHTVDPLALMSNVSHQQPYSQLSSTPPSTYVPPHLADNAHLDSGLSLTNNLIKNLTNMLALLIQSYKTFLPQTNNQLRTSSNTKNQATVQDGRVVVQNV</sequence>
<gene>
    <name evidence="1" type="ORF">Tci_892580</name>
</gene>
<accession>A0A699UFT6</accession>
<organism evidence="1">
    <name type="scientific">Tanacetum cinerariifolium</name>
    <name type="common">Dalmatian daisy</name>
    <name type="synonym">Chrysanthemum cinerariifolium</name>
    <dbReference type="NCBI Taxonomy" id="118510"/>
    <lineage>
        <taxon>Eukaryota</taxon>
        <taxon>Viridiplantae</taxon>
        <taxon>Streptophyta</taxon>
        <taxon>Embryophyta</taxon>
        <taxon>Tracheophyta</taxon>
        <taxon>Spermatophyta</taxon>
        <taxon>Magnoliopsida</taxon>
        <taxon>eudicotyledons</taxon>
        <taxon>Gunneridae</taxon>
        <taxon>Pentapetalae</taxon>
        <taxon>asterids</taxon>
        <taxon>campanulids</taxon>
        <taxon>Asterales</taxon>
        <taxon>Asteraceae</taxon>
        <taxon>Asteroideae</taxon>
        <taxon>Anthemideae</taxon>
        <taxon>Anthemidinae</taxon>
        <taxon>Tanacetum</taxon>
    </lineage>
</organism>
<dbReference type="AlphaFoldDB" id="A0A699UFT6"/>